<evidence type="ECO:0000313" key="1">
    <source>
        <dbReference type="EMBL" id="RCV28519.1"/>
    </source>
</evidence>
<organism evidence="1">
    <name type="scientific">Setaria italica</name>
    <name type="common">Foxtail millet</name>
    <name type="synonym">Panicum italicum</name>
    <dbReference type="NCBI Taxonomy" id="4555"/>
    <lineage>
        <taxon>Eukaryota</taxon>
        <taxon>Viridiplantae</taxon>
        <taxon>Streptophyta</taxon>
        <taxon>Embryophyta</taxon>
        <taxon>Tracheophyta</taxon>
        <taxon>Spermatophyta</taxon>
        <taxon>Magnoliopsida</taxon>
        <taxon>Liliopsida</taxon>
        <taxon>Poales</taxon>
        <taxon>Poaceae</taxon>
        <taxon>PACMAD clade</taxon>
        <taxon>Panicoideae</taxon>
        <taxon>Panicodae</taxon>
        <taxon>Paniceae</taxon>
        <taxon>Cenchrinae</taxon>
        <taxon>Setaria</taxon>
    </lineage>
</organism>
<reference evidence="1" key="2">
    <citation type="submission" date="2015-07" db="EMBL/GenBank/DDBJ databases">
        <authorList>
            <person name="Noorani M."/>
        </authorList>
    </citation>
    <scope>NUCLEOTIDE SEQUENCE</scope>
    <source>
        <strain evidence="1">Yugu1</strain>
    </source>
</reference>
<dbReference type="AlphaFoldDB" id="A0A368RE81"/>
<sequence length="53" mass="6229">MHCSVPGWEPAGLPPAERRRLRIPQLARLSSGRSMVQLRRKLFRAQNDRTWFV</sequence>
<gene>
    <name evidence="1" type="ORF">SETIT_5G410700v2</name>
</gene>
<reference evidence="1" key="1">
    <citation type="journal article" date="2012" name="Nat. Biotechnol.">
        <title>Reference genome sequence of the model plant Setaria.</title>
        <authorList>
            <person name="Bennetzen J.L."/>
            <person name="Schmutz J."/>
            <person name="Wang H."/>
            <person name="Percifield R."/>
            <person name="Hawkins J."/>
            <person name="Pontaroli A.C."/>
            <person name="Estep M."/>
            <person name="Feng L."/>
            <person name="Vaughn J.N."/>
            <person name="Grimwood J."/>
            <person name="Jenkins J."/>
            <person name="Barry K."/>
            <person name="Lindquist E."/>
            <person name="Hellsten U."/>
            <person name="Deshpande S."/>
            <person name="Wang X."/>
            <person name="Wu X."/>
            <person name="Mitros T."/>
            <person name="Triplett J."/>
            <person name="Yang X."/>
            <person name="Ye C.Y."/>
            <person name="Mauro-Herrera M."/>
            <person name="Wang L."/>
            <person name="Li P."/>
            <person name="Sharma M."/>
            <person name="Sharma R."/>
            <person name="Ronald P.C."/>
            <person name="Panaud O."/>
            <person name="Kellogg E.A."/>
            <person name="Brutnell T.P."/>
            <person name="Doust A.N."/>
            <person name="Tuskan G.A."/>
            <person name="Rokhsar D."/>
            <person name="Devos K.M."/>
        </authorList>
    </citation>
    <scope>NUCLEOTIDE SEQUENCE [LARGE SCALE GENOMIC DNA]</scope>
    <source>
        <strain evidence="1">Yugu1</strain>
    </source>
</reference>
<dbReference type="OrthoDB" id="10541451at2759"/>
<proteinExistence type="predicted"/>
<protein>
    <submittedName>
        <fullName evidence="1">Uncharacterized protein</fullName>
    </submittedName>
</protein>
<accession>A0A368RE81</accession>
<dbReference type="EMBL" id="CM003532">
    <property type="protein sequence ID" value="RCV28519.1"/>
    <property type="molecule type" value="Genomic_DNA"/>
</dbReference>
<name>A0A368RE81_SETIT</name>